<feature type="chain" id="PRO_5045373628" evidence="11">
    <location>
        <begin position="21"/>
        <end position="332"/>
    </location>
</feature>
<keyword evidence="10" id="KW-0998">Cell outer membrane</keyword>
<evidence type="ECO:0000256" key="1">
    <source>
        <dbReference type="ARBA" id="ARBA00004571"/>
    </source>
</evidence>
<dbReference type="EMBL" id="JBBKZV010000013">
    <property type="protein sequence ID" value="MEJ8824439.1"/>
    <property type="molecule type" value="Genomic_DNA"/>
</dbReference>
<protein>
    <submittedName>
        <fullName evidence="13">Porin</fullName>
    </submittedName>
</protein>
<evidence type="ECO:0000256" key="2">
    <source>
        <dbReference type="ARBA" id="ARBA00011233"/>
    </source>
</evidence>
<dbReference type="PANTHER" id="PTHR34501:SF9">
    <property type="entry name" value="MAJOR OUTER MEMBRANE PROTEIN P.IA"/>
    <property type="match status" value="1"/>
</dbReference>
<dbReference type="InterPro" id="IPR023614">
    <property type="entry name" value="Porin_dom_sf"/>
</dbReference>
<dbReference type="Proteomes" id="UP001363010">
    <property type="component" value="Unassembled WGS sequence"/>
</dbReference>
<dbReference type="Pfam" id="PF13609">
    <property type="entry name" value="Porin_4"/>
    <property type="match status" value="1"/>
</dbReference>
<feature type="domain" description="Porin" evidence="12">
    <location>
        <begin position="6"/>
        <end position="316"/>
    </location>
</feature>
<comment type="subunit">
    <text evidence="2">Homotrimer.</text>
</comment>
<keyword evidence="14" id="KW-1185">Reference proteome</keyword>
<accession>A0ABU8W301</accession>
<evidence type="ECO:0000256" key="8">
    <source>
        <dbReference type="ARBA" id="ARBA00023114"/>
    </source>
</evidence>
<dbReference type="Gene3D" id="2.40.160.10">
    <property type="entry name" value="Porin"/>
    <property type="match status" value="1"/>
</dbReference>
<evidence type="ECO:0000259" key="12">
    <source>
        <dbReference type="Pfam" id="PF13609"/>
    </source>
</evidence>
<name>A0ABU8W301_9BURK</name>
<evidence type="ECO:0000256" key="10">
    <source>
        <dbReference type="ARBA" id="ARBA00023237"/>
    </source>
</evidence>
<dbReference type="InterPro" id="IPR001702">
    <property type="entry name" value="Porin_Gram-ve"/>
</dbReference>
<dbReference type="PRINTS" id="PR00182">
    <property type="entry name" value="ECOLNEIPORIN"/>
</dbReference>
<evidence type="ECO:0000256" key="9">
    <source>
        <dbReference type="ARBA" id="ARBA00023136"/>
    </source>
</evidence>
<dbReference type="InterPro" id="IPR050298">
    <property type="entry name" value="Gram-neg_bact_OMP"/>
</dbReference>
<proteinExistence type="predicted"/>
<reference evidence="13 14" key="1">
    <citation type="submission" date="2024-03" db="EMBL/GenBank/DDBJ databases">
        <title>Novel species of the genus Variovorax.</title>
        <authorList>
            <person name="Liu Q."/>
            <person name="Xin Y.-H."/>
        </authorList>
    </citation>
    <scope>NUCLEOTIDE SEQUENCE [LARGE SCALE GENOMIC DNA]</scope>
    <source>
        <strain evidence="13 14">KACC 18501</strain>
    </source>
</reference>
<evidence type="ECO:0000256" key="4">
    <source>
        <dbReference type="ARBA" id="ARBA00022452"/>
    </source>
</evidence>
<comment type="subcellular location">
    <subcellularLocation>
        <location evidence="1">Cell outer membrane</location>
        <topology evidence="1">Multi-pass membrane protein</topology>
    </subcellularLocation>
</comment>
<keyword evidence="6 11" id="KW-0732">Signal</keyword>
<feature type="signal peptide" evidence="11">
    <location>
        <begin position="1"/>
        <end position="20"/>
    </location>
</feature>
<keyword evidence="9" id="KW-0472">Membrane</keyword>
<evidence type="ECO:0000256" key="7">
    <source>
        <dbReference type="ARBA" id="ARBA00023065"/>
    </source>
</evidence>
<keyword evidence="3" id="KW-0813">Transport</keyword>
<dbReference type="PANTHER" id="PTHR34501">
    <property type="entry name" value="PROTEIN YDDL-RELATED"/>
    <property type="match status" value="1"/>
</dbReference>
<keyword evidence="5" id="KW-0812">Transmembrane</keyword>
<keyword evidence="7" id="KW-0406">Ion transport</keyword>
<dbReference type="CDD" id="cd00342">
    <property type="entry name" value="gram_neg_porins"/>
    <property type="match status" value="1"/>
</dbReference>
<evidence type="ECO:0000256" key="11">
    <source>
        <dbReference type="SAM" id="SignalP"/>
    </source>
</evidence>
<evidence type="ECO:0000313" key="13">
    <source>
        <dbReference type="EMBL" id="MEJ8824439.1"/>
    </source>
</evidence>
<evidence type="ECO:0000313" key="14">
    <source>
        <dbReference type="Proteomes" id="UP001363010"/>
    </source>
</evidence>
<keyword evidence="4" id="KW-1134">Transmembrane beta strand</keyword>
<dbReference type="SUPFAM" id="SSF56935">
    <property type="entry name" value="Porins"/>
    <property type="match status" value="1"/>
</dbReference>
<evidence type="ECO:0000256" key="6">
    <source>
        <dbReference type="ARBA" id="ARBA00022729"/>
    </source>
</evidence>
<organism evidence="13 14">
    <name type="scientific">Variovorax humicola</name>
    <dbReference type="NCBI Taxonomy" id="1769758"/>
    <lineage>
        <taxon>Bacteria</taxon>
        <taxon>Pseudomonadati</taxon>
        <taxon>Pseudomonadota</taxon>
        <taxon>Betaproteobacteria</taxon>
        <taxon>Burkholderiales</taxon>
        <taxon>Comamonadaceae</taxon>
        <taxon>Variovorax</taxon>
    </lineage>
</organism>
<sequence length="332" mass="35740">MYRRIALAAPFLIAGSGAFAQSSVTMSGYLDAGVYRDSAGTWNVGPIQRSNIAFSGVEDLGNGLAATFMLSHRFETDTGENESSNKPYFHGESTVGLKGGFGSIRLGRALDAMYGQDWQFDPWGYFDRVASPAWDLWHYNYPSDPFANRGGPDYGRINNGVFYDSPTYEGFSIHLSTAARENTRTSGFAPAEAMPLNSGTSTQPYGVSLNYNKGPFAAMVAHERNSVGNTDTFIGLKGSLGNLTAMAAWDRSVAGTSTARTVTAGLQYTIGPAMLRGGWGKVVVDGTRVEQVIGAGANYFLSKRTSLYVDLARKNYVTKNSTVYGVGMAHSF</sequence>
<keyword evidence="8" id="KW-0626">Porin</keyword>
<evidence type="ECO:0000256" key="3">
    <source>
        <dbReference type="ARBA" id="ARBA00022448"/>
    </source>
</evidence>
<gene>
    <name evidence="13" type="ORF">WKW80_20755</name>
</gene>
<evidence type="ECO:0000256" key="5">
    <source>
        <dbReference type="ARBA" id="ARBA00022692"/>
    </source>
</evidence>
<comment type="caution">
    <text evidence="13">The sequence shown here is derived from an EMBL/GenBank/DDBJ whole genome shotgun (WGS) entry which is preliminary data.</text>
</comment>
<dbReference type="RefSeq" id="WP_340365462.1">
    <property type="nucleotide sequence ID" value="NZ_JBBKZV010000013.1"/>
</dbReference>
<dbReference type="InterPro" id="IPR033900">
    <property type="entry name" value="Gram_neg_porin_domain"/>
</dbReference>